<dbReference type="RefSeq" id="YP_010051561.1">
    <property type="nucleotide sequence ID" value="NC_054444.1"/>
</dbReference>
<proteinExistence type="predicted"/>
<reference evidence="1 2" key="1">
    <citation type="submission" date="2019-07" db="EMBL/GenBank/DDBJ databases">
        <authorList>
            <person name="Divens A.M."/>
            <person name="Garlena R.A."/>
            <person name="Russell D.A."/>
            <person name="Pope W.H."/>
            <person name="Jacobs-Sera D."/>
            <person name="Hatfull G.F."/>
        </authorList>
    </citation>
    <scope>NUCLEOTIDE SEQUENCE [LARGE SCALE GENOMIC DNA]</scope>
</reference>
<name>A0A5J6TH30_9CAUD</name>
<dbReference type="Proteomes" id="UP000326949">
    <property type="component" value="Segment"/>
</dbReference>
<organism evidence="1 2">
    <name type="scientific">Mycobacterium phage Antsirabe</name>
    <dbReference type="NCBI Taxonomy" id="2575610"/>
    <lineage>
        <taxon>Viruses</taxon>
        <taxon>Duplodnaviria</taxon>
        <taxon>Heunggongvirae</taxon>
        <taxon>Uroviricota</taxon>
        <taxon>Caudoviricetes</taxon>
        <taxon>Gclasvirinae</taxon>
        <taxon>Antsirabevirus</taxon>
        <taxon>Antsirabevirus antsirabe</taxon>
    </lineage>
</organism>
<gene>
    <name evidence="1" type="primary">21</name>
    <name evidence="1" type="ORF">PBI_ANTSIRABE_21</name>
</gene>
<evidence type="ECO:0008006" key="3">
    <source>
        <dbReference type="Google" id="ProtNLM"/>
    </source>
</evidence>
<accession>A0A5J6TH30</accession>
<protein>
    <recommendedName>
        <fullName evidence="3">Minor tail protein</fullName>
    </recommendedName>
</protein>
<dbReference type="EMBL" id="MN234183">
    <property type="protein sequence ID" value="QFG09975.1"/>
    <property type="molecule type" value="Genomic_DNA"/>
</dbReference>
<evidence type="ECO:0000313" key="2">
    <source>
        <dbReference type="Proteomes" id="UP000326949"/>
    </source>
</evidence>
<evidence type="ECO:0000313" key="1">
    <source>
        <dbReference type="EMBL" id="QFG09975.1"/>
    </source>
</evidence>
<keyword evidence="2" id="KW-1185">Reference proteome</keyword>
<dbReference type="GeneID" id="63926051"/>
<dbReference type="KEGG" id="vg:63926051"/>
<sequence length="124" mass="14114">MAYEKRYKTVVPIPRGPVETREQDQAIARWLARESFENTVAGDRLELVEYEERQLAVEDIPPTMAELLGAPVDSFDWFEFSGLGRLNQDQFDYFAAEFKWKCDEWLAAERAHLAALDEAAAGGA</sequence>